<keyword evidence="4" id="KW-0732">Signal</keyword>
<proteinExistence type="inferred from homology"/>
<keyword evidence="15" id="KW-1185">Reference proteome</keyword>
<gene>
    <name evidence="13" type="ORF">PTTG_28971</name>
</gene>
<feature type="region of interest" description="Disordered" evidence="11">
    <location>
        <begin position="327"/>
        <end position="362"/>
    </location>
</feature>
<evidence type="ECO:0000256" key="5">
    <source>
        <dbReference type="ARBA" id="ARBA00022801"/>
    </source>
</evidence>
<comment type="similarity">
    <text evidence="2 10">Belongs to the glycosyl hydrolase 5 (cellulase A) family.</text>
</comment>
<sequence length="362" mass="39942">MLPHKSLDLFSHADCLKLSKVNLAGWDFGAQTNGVYSPGSTGVAPPKTQIPHFIKQNVNLLRVPVAWGFIQPEINKELNATNANIYREFIEDITSRGAYAIIDLHAYARNNGEIVGESPQMPASVLVNLWLKLGALFKDNKQVILGLSNEPHDQSIEKWAVTVQTLVTAMRKDGINNILLLPGTDWTSLKAFPDWYKSMKTVKNPDGSFDGLWFEAHRYLDGDNSGKSRECVASHADEVVSIAKMLKEDGRQILLGETGGGSTESCKKYLPELVEAVANAYPHFAGFAIWSAGAFDATYELVVTVKDESSPTGWKDQENWLSIKKFLPTHPPTAHKKAADKGAKEQEKNKGSKHGRRSIVSN</sequence>
<evidence type="ECO:0000259" key="12">
    <source>
        <dbReference type="Pfam" id="PF00150"/>
    </source>
</evidence>
<dbReference type="InterPro" id="IPR001547">
    <property type="entry name" value="Glyco_hydro_5"/>
</dbReference>
<evidence type="ECO:0000256" key="8">
    <source>
        <dbReference type="ARBA" id="ARBA00023295"/>
    </source>
</evidence>
<reference evidence="14 15" key="3">
    <citation type="journal article" date="2017" name="G3 (Bethesda)">
        <title>Comparative analysis highlights variable genome content of wheat rusts and divergence of the mating loci.</title>
        <authorList>
            <person name="Cuomo C.A."/>
            <person name="Bakkeren G."/>
            <person name="Khalil H.B."/>
            <person name="Panwar V."/>
            <person name="Joly D."/>
            <person name="Linning R."/>
            <person name="Sakthikumar S."/>
            <person name="Song X."/>
            <person name="Adiconis X."/>
            <person name="Fan L."/>
            <person name="Goldberg J.M."/>
            <person name="Levin J.Z."/>
            <person name="Young S."/>
            <person name="Zeng Q."/>
            <person name="Anikster Y."/>
            <person name="Bruce M."/>
            <person name="Wang M."/>
            <person name="Yin C."/>
            <person name="McCallum B."/>
            <person name="Szabo L.J."/>
            <person name="Hulbert S."/>
            <person name="Chen X."/>
            <person name="Fellers J.P."/>
        </authorList>
    </citation>
    <scope>NUCLEOTIDE SEQUENCE</scope>
    <source>
        <strain evidence="14">isolate 1-1 / race 1 (BBBD)</strain>
        <strain evidence="15">Isolate 1-1 / race 1 (BBBD)</strain>
    </source>
</reference>
<keyword evidence="5 10" id="KW-0378">Hydrolase</keyword>
<dbReference type="InterPro" id="IPR017853">
    <property type="entry name" value="GH"/>
</dbReference>
<protein>
    <recommendedName>
        <fullName evidence="3">cellulase</fullName>
        <ecNumber evidence="3">3.2.1.4</ecNumber>
    </recommendedName>
</protein>
<dbReference type="Proteomes" id="UP000005240">
    <property type="component" value="Unassembled WGS sequence"/>
</dbReference>
<dbReference type="GO" id="GO:0030245">
    <property type="term" value="P:cellulose catabolic process"/>
    <property type="evidence" value="ECO:0007669"/>
    <property type="project" value="UniProtKB-KW"/>
</dbReference>
<dbReference type="EMBL" id="ADAS02000163">
    <property type="protein sequence ID" value="OAV88627.1"/>
    <property type="molecule type" value="Genomic_DNA"/>
</dbReference>
<reference evidence="14" key="4">
    <citation type="submission" date="2025-05" db="UniProtKB">
        <authorList>
            <consortium name="EnsemblFungi"/>
        </authorList>
    </citation>
    <scope>IDENTIFICATION</scope>
    <source>
        <strain evidence="14">isolate 1-1 / race 1 (BBBD)</strain>
    </source>
</reference>
<name>A0A180G7E8_PUCT1</name>
<evidence type="ECO:0000256" key="4">
    <source>
        <dbReference type="ARBA" id="ARBA00022729"/>
    </source>
</evidence>
<dbReference type="EnsemblFungi" id="PTTG_28971-t43_1">
    <property type="protein sequence ID" value="PTTG_28971-t43_1-p1"/>
    <property type="gene ID" value="PTTG_28971"/>
</dbReference>
<dbReference type="SUPFAM" id="SSF51445">
    <property type="entry name" value="(Trans)glycosidases"/>
    <property type="match status" value="1"/>
</dbReference>
<dbReference type="Pfam" id="PF00150">
    <property type="entry name" value="Cellulase"/>
    <property type="match status" value="1"/>
</dbReference>
<comment type="catalytic activity">
    <reaction evidence="1">
        <text>Endohydrolysis of (1-&gt;4)-beta-D-glucosidic linkages in cellulose, lichenin and cereal beta-D-glucans.</text>
        <dbReference type="EC" id="3.2.1.4"/>
    </reaction>
</comment>
<dbReference type="EC" id="3.2.1.4" evidence="3"/>
<feature type="compositionally biased region" description="Basic residues" evidence="11">
    <location>
        <begin position="351"/>
        <end position="362"/>
    </location>
</feature>
<reference evidence="13" key="2">
    <citation type="submission" date="2016-05" db="EMBL/GenBank/DDBJ databases">
        <title>Comparative analysis highlights variable genome content of wheat rusts and divergence of the mating loci.</title>
        <authorList>
            <person name="Cuomo C.A."/>
            <person name="Bakkeren G."/>
            <person name="Szabo L."/>
            <person name="Khalil H."/>
            <person name="Joly D."/>
            <person name="Goldberg J."/>
            <person name="Young S."/>
            <person name="Zeng Q."/>
            <person name="Fellers J."/>
        </authorList>
    </citation>
    <scope>NUCLEOTIDE SEQUENCE [LARGE SCALE GENOMIC DNA]</scope>
    <source>
        <strain evidence="13">1-1 BBBD Race 1</strain>
    </source>
</reference>
<keyword evidence="6" id="KW-0136">Cellulose degradation</keyword>
<evidence type="ECO:0000256" key="7">
    <source>
        <dbReference type="ARBA" id="ARBA00023277"/>
    </source>
</evidence>
<dbReference type="GO" id="GO:0008810">
    <property type="term" value="F:cellulase activity"/>
    <property type="evidence" value="ECO:0007669"/>
    <property type="project" value="UniProtKB-EC"/>
</dbReference>
<accession>A0A180G7E8</accession>
<keyword evidence="7" id="KW-0119">Carbohydrate metabolism</keyword>
<dbReference type="AlphaFoldDB" id="A0A180G7E8"/>
<keyword evidence="9" id="KW-0624">Polysaccharide degradation</keyword>
<feature type="compositionally biased region" description="Basic and acidic residues" evidence="11">
    <location>
        <begin position="337"/>
        <end position="350"/>
    </location>
</feature>
<evidence type="ECO:0000256" key="2">
    <source>
        <dbReference type="ARBA" id="ARBA00005641"/>
    </source>
</evidence>
<dbReference type="PANTHER" id="PTHR34142:SF1">
    <property type="entry name" value="GLYCOSIDE HYDROLASE FAMILY 5 DOMAIN-CONTAINING PROTEIN"/>
    <property type="match status" value="1"/>
</dbReference>
<evidence type="ECO:0000256" key="1">
    <source>
        <dbReference type="ARBA" id="ARBA00000966"/>
    </source>
</evidence>
<reference evidence="13" key="1">
    <citation type="submission" date="2009-11" db="EMBL/GenBank/DDBJ databases">
        <authorList>
            <consortium name="The Broad Institute Genome Sequencing Platform"/>
            <person name="Ward D."/>
            <person name="Feldgarden M."/>
            <person name="Earl A."/>
            <person name="Young S.K."/>
            <person name="Zeng Q."/>
            <person name="Koehrsen M."/>
            <person name="Alvarado L."/>
            <person name="Berlin A."/>
            <person name="Bochicchio J."/>
            <person name="Borenstein D."/>
            <person name="Chapman S.B."/>
            <person name="Chen Z."/>
            <person name="Engels R."/>
            <person name="Freedman E."/>
            <person name="Gellesch M."/>
            <person name="Goldberg J."/>
            <person name="Griggs A."/>
            <person name="Gujja S."/>
            <person name="Heilman E."/>
            <person name="Heiman D."/>
            <person name="Hepburn T."/>
            <person name="Howarth C."/>
            <person name="Jen D."/>
            <person name="Larson L."/>
            <person name="Lewis B."/>
            <person name="Mehta T."/>
            <person name="Park D."/>
            <person name="Pearson M."/>
            <person name="Roberts A."/>
            <person name="Saif S."/>
            <person name="Shea T."/>
            <person name="Shenoy N."/>
            <person name="Sisk P."/>
            <person name="Stolte C."/>
            <person name="Sykes S."/>
            <person name="Thomson T."/>
            <person name="Walk T."/>
            <person name="White J."/>
            <person name="Yandava C."/>
            <person name="Izard J."/>
            <person name="Baranova O.V."/>
            <person name="Blanton J.M."/>
            <person name="Tanner A.C."/>
            <person name="Dewhirst F.E."/>
            <person name="Haas B."/>
            <person name="Nusbaum C."/>
            <person name="Birren B."/>
        </authorList>
    </citation>
    <scope>NUCLEOTIDE SEQUENCE [LARGE SCALE GENOMIC DNA]</scope>
    <source>
        <strain evidence="13">1-1 BBBD Race 1</strain>
    </source>
</reference>
<evidence type="ECO:0000313" key="15">
    <source>
        <dbReference type="Proteomes" id="UP000005240"/>
    </source>
</evidence>
<evidence type="ECO:0000313" key="13">
    <source>
        <dbReference type="EMBL" id="OAV88627.1"/>
    </source>
</evidence>
<evidence type="ECO:0000256" key="10">
    <source>
        <dbReference type="RuleBase" id="RU361153"/>
    </source>
</evidence>
<dbReference type="PANTHER" id="PTHR34142">
    <property type="entry name" value="ENDO-BETA-1,4-GLUCANASE A"/>
    <property type="match status" value="1"/>
</dbReference>
<evidence type="ECO:0000256" key="11">
    <source>
        <dbReference type="SAM" id="MobiDB-lite"/>
    </source>
</evidence>
<dbReference type="VEuPathDB" id="FungiDB:PTTG_28971"/>
<evidence type="ECO:0000256" key="3">
    <source>
        <dbReference type="ARBA" id="ARBA00012601"/>
    </source>
</evidence>
<organism evidence="13">
    <name type="scientific">Puccinia triticina (isolate 1-1 / race 1 (BBBD))</name>
    <name type="common">Brown leaf rust fungus</name>
    <dbReference type="NCBI Taxonomy" id="630390"/>
    <lineage>
        <taxon>Eukaryota</taxon>
        <taxon>Fungi</taxon>
        <taxon>Dikarya</taxon>
        <taxon>Basidiomycota</taxon>
        <taxon>Pucciniomycotina</taxon>
        <taxon>Pucciniomycetes</taxon>
        <taxon>Pucciniales</taxon>
        <taxon>Pucciniaceae</taxon>
        <taxon>Puccinia</taxon>
    </lineage>
</organism>
<dbReference type="Gene3D" id="3.20.20.80">
    <property type="entry name" value="Glycosidases"/>
    <property type="match status" value="1"/>
</dbReference>
<dbReference type="OrthoDB" id="5823761at2759"/>
<keyword evidence="8 10" id="KW-0326">Glycosidase</keyword>
<evidence type="ECO:0000256" key="9">
    <source>
        <dbReference type="ARBA" id="ARBA00023326"/>
    </source>
</evidence>
<dbReference type="FunFam" id="3.20.20.80:FF:000124">
    <property type="entry name" value="Exported cellulase"/>
    <property type="match status" value="1"/>
</dbReference>
<feature type="domain" description="Glycoside hydrolase family 5" evidence="12">
    <location>
        <begin position="48"/>
        <end position="292"/>
    </location>
</feature>
<dbReference type="STRING" id="630390.A0A180G7E8"/>
<evidence type="ECO:0000256" key="6">
    <source>
        <dbReference type="ARBA" id="ARBA00023001"/>
    </source>
</evidence>
<evidence type="ECO:0000313" key="14">
    <source>
        <dbReference type="EnsemblFungi" id="PTTG_28971-t43_1-p1"/>
    </source>
</evidence>